<evidence type="ECO:0000256" key="1">
    <source>
        <dbReference type="SAM" id="MobiDB-lite"/>
    </source>
</evidence>
<reference evidence="4" key="1">
    <citation type="journal article" date="2023" name="Commun. Biol.">
        <title>Genome analysis of Parmales, the sister group of diatoms, reveals the evolutionary specialization of diatoms from phago-mixotrophs to photoautotrophs.</title>
        <authorList>
            <person name="Ban H."/>
            <person name="Sato S."/>
            <person name="Yoshikawa S."/>
            <person name="Yamada K."/>
            <person name="Nakamura Y."/>
            <person name="Ichinomiya M."/>
            <person name="Sato N."/>
            <person name="Blanc-Mathieu R."/>
            <person name="Endo H."/>
            <person name="Kuwata A."/>
            <person name="Ogata H."/>
        </authorList>
    </citation>
    <scope>NUCLEOTIDE SEQUENCE [LARGE SCALE GENOMIC DNA]</scope>
</reference>
<name>A0A9W6Z9M1_9STRA</name>
<evidence type="ECO:0000259" key="2">
    <source>
        <dbReference type="PROSITE" id="PS50853"/>
    </source>
</evidence>
<evidence type="ECO:0000313" key="3">
    <source>
        <dbReference type="EMBL" id="GMH48111.1"/>
    </source>
</evidence>
<feature type="non-terminal residue" evidence="3">
    <location>
        <position position="80"/>
    </location>
</feature>
<evidence type="ECO:0000313" key="4">
    <source>
        <dbReference type="Proteomes" id="UP001162640"/>
    </source>
</evidence>
<dbReference type="InterPro" id="IPR003961">
    <property type="entry name" value="FN3_dom"/>
</dbReference>
<dbReference type="PROSITE" id="PS50853">
    <property type="entry name" value="FN3"/>
    <property type="match status" value="2"/>
</dbReference>
<feature type="region of interest" description="Disordered" evidence="1">
    <location>
        <begin position="24"/>
        <end position="48"/>
    </location>
</feature>
<gene>
    <name evidence="3" type="ORF">TL16_g00219</name>
</gene>
<dbReference type="AlphaFoldDB" id="A0A9W6Z9M1"/>
<feature type="compositionally biased region" description="Polar residues" evidence="1">
    <location>
        <begin position="24"/>
        <end position="36"/>
    </location>
</feature>
<feature type="non-terminal residue" evidence="3">
    <location>
        <position position="1"/>
    </location>
</feature>
<sequence>VSYPITSLTTGTEYFVRVSARNTESYGTRQLTSPSSAKPMHNAPSAPLPVVLDSSDSNQISVSWEAPTVNGGAAVTGYEL</sequence>
<dbReference type="InterPro" id="IPR013783">
    <property type="entry name" value="Ig-like_fold"/>
</dbReference>
<organism evidence="3 4">
    <name type="scientific">Triparma laevis f. inornata</name>
    <dbReference type="NCBI Taxonomy" id="1714386"/>
    <lineage>
        <taxon>Eukaryota</taxon>
        <taxon>Sar</taxon>
        <taxon>Stramenopiles</taxon>
        <taxon>Ochrophyta</taxon>
        <taxon>Bolidophyceae</taxon>
        <taxon>Parmales</taxon>
        <taxon>Triparmaceae</taxon>
        <taxon>Triparma</taxon>
    </lineage>
</organism>
<feature type="domain" description="Fibronectin type-III" evidence="2">
    <location>
        <begin position="1"/>
        <end position="40"/>
    </location>
</feature>
<accession>A0A9W6Z9M1</accession>
<dbReference type="Gene3D" id="2.60.40.10">
    <property type="entry name" value="Immunoglobulins"/>
    <property type="match status" value="2"/>
</dbReference>
<dbReference type="SUPFAM" id="SSF49265">
    <property type="entry name" value="Fibronectin type III"/>
    <property type="match status" value="1"/>
</dbReference>
<comment type="caution">
    <text evidence="3">The sequence shown here is derived from an EMBL/GenBank/DDBJ whole genome shotgun (WGS) entry which is preliminary data.</text>
</comment>
<proteinExistence type="predicted"/>
<dbReference type="InterPro" id="IPR036116">
    <property type="entry name" value="FN3_sf"/>
</dbReference>
<feature type="domain" description="Fibronectin type-III" evidence="2">
    <location>
        <begin position="46"/>
        <end position="80"/>
    </location>
</feature>
<protein>
    <recommendedName>
        <fullName evidence="2">Fibronectin type-III domain-containing protein</fullName>
    </recommendedName>
</protein>
<dbReference type="EMBL" id="BLQM01000003">
    <property type="protein sequence ID" value="GMH48111.1"/>
    <property type="molecule type" value="Genomic_DNA"/>
</dbReference>
<dbReference type="Proteomes" id="UP001162640">
    <property type="component" value="Unassembled WGS sequence"/>
</dbReference>